<reference evidence="2 3" key="1">
    <citation type="submission" date="2016-07" db="EMBL/GenBank/DDBJ databases">
        <title>Genome analysis of Flavihumibacter stibioxidans YS-17.</title>
        <authorList>
            <person name="Shi K."/>
            <person name="Han Y."/>
            <person name="Wang G."/>
        </authorList>
    </citation>
    <scope>NUCLEOTIDE SEQUENCE [LARGE SCALE GENOMIC DNA]</scope>
    <source>
        <strain evidence="2 3">YS-17</strain>
    </source>
</reference>
<proteinExistence type="predicted"/>
<dbReference type="EMBL" id="MBUA01000001">
    <property type="protein sequence ID" value="MBC6489670.1"/>
    <property type="molecule type" value="Genomic_DNA"/>
</dbReference>
<evidence type="ECO:0000313" key="2">
    <source>
        <dbReference type="EMBL" id="MBC6489670.1"/>
    </source>
</evidence>
<dbReference type="RefSeq" id="WP_187255026.1">
    <property type="nucleotide sequence ID" value="NZ_JBHULF010000006.1"/>
</dbReference>
<comment type="caution">
    <text evidence="2">The sequence shown here is derived from an EMBL/GenBank/DDBJ whole genome shotgun (WGS) entry which is preliminary data.</text>
</comment>
<sequence>MAIWKSYKISDVINEIEEEKFVLPVIQRRLVWDEEKMELLFDTLLKGDSFGGIMVIEEEKGSKPLFNYRSFTKDGGIINSRQVDSLTQLQHFVIDGQQRLQSFYIGLKGSFNGKVLYFDLYSDYNTEFEFKFEKEESKLPRQSKGNEDRTIAEHNWYLASSLLKRLKDTNDEDQVAEEIIKTQNIQDAIQRKHVEKNIKAFYKNTLTADCLGISKVSVNKSFDEITNKQRIVELFRRLNDGGTKLSSFDLVASVLKGFEWEMEGFLEETLKSYEEIGLTQDNLIKLIFLLQDNHKKEMAAIEAPDAQFAIKNRERIRITLKCLKEFLINCKLYYYYKDANRSFIPLFFIAYHLFHKQISDGELEKFFANFDAKNTEHPKMEKWMYHSLINGVFKSKGAGWIPYKTGIRKLLDKMQYFKNKDFPTDELFQVYADHPITFTRTYTIGNLDELESSFVYYLMYDRGQTIRINDIDHIMPKSLLESLKIESAKINSIRNFQLIDFSTNRGLKNASPFKDWINSHVDDKAAFIKRHLIPVDETLWTEDRFEDFATARANLIFNCILTHLK</sequence>
<dbReference type="PANTHER" id="PTHR37292">
    <property type="entry name" value="VNG6097C"/>
    <property type="match status" value="1"/>
</dbReference>
<feature type="domain" description="GmrSD restriction endonucleases N-terminal" evidence="1">
    <location>
        <begin position="9"/>
        <end position="254"/>
    </location>
</feature>
<dbReference type="Proteomes" id="UP000765802">
    <property type="component" value="Unassembled WGS sequence"/>
</dbReference>
<dbReference type="PANTHER" id="PTHR37292:SF2">
    <property type="entry name" value="DUF262 DOMAIN-CONTAINING PROTEIN"/>
    <property type="match status" value="1"/>
</dbReference>
<name>A0ABR7M4K2_9BACT</name>
<gene>
    <name evidence="2" type="ORF">BC349_01715</name>
</gene>
<dbReference type="Pfam" id="PF03235">
    <property type="entry name" value="GmrSD_N"/>
    <property type="match status" value="1"/>
</dbReference>
<evidence type="ECO:0000259" key="1">
    <source>
        <dbReference type="Pfam" id="PF03235"/>
    </source>
</evidence>
<accession>A0ABR7M4K2</accession>
<organism evidence="2 3">
    <name type="scientific">Flavihumibacter stibioxidans</name>
    <dbReference type="NCBI Taxonomy" id="1834163"/>
    <lineage>
        <taxon>Bacteria</taxon>
        <taxon>Pseudomonadati</taxon>
        <taxon>Bacteroidota</taxon>
        <taxon>Chitinophagia</taxon>
        <taxon>Chitinophagales</taxon>
        <taxon>Chitinophagaceae</taxon>
        <taxon>Flavihumibacter</taxon>
    </lineage>
</organism>
<keyword evidence="3" id="KW-1185">Reference proteome</keyword>
<dbReference type="InterPro" id="IPR004919">
    <property type="entry name" value="GmrSD_N"/>
</dbReference>
<protein>
    <recommendedName>
        <fullName evidence="1">GmrSD restriction endonucleases N-terminal domain-containing protein</fullName>
    </recommendedName>
</protein>
<evidence type="ECO:0000313" key="3">
    <source>
        <dbReference type="Proteomes" id="UP000765802"/>
    </source>
</evidence>